<gene>
    <name evidence="2" type="ORF">OBE_08674</name>
</gene>
<dbReference type="Pfam" id="PF00521">
    <property type="entry name" value="DNA_topoisoIV"/>
    <property type="match status" value="1"/>
</dbReference>
<sequence>MQRFGLSDIQAQAILDMRLKTLSGLQREKIEEEYNELMKLIAHLREILGSETLVYQIIKEELLEVKEKYGDERLTKIVAAEGEFNEEDLIKEEQMVVA</sequence>
<keyword evidence="2" id="KW-0413">Isomerase</keyword>
<name>K1T4A9_9ZZZZ</name>
<dbReference type="PANTHER" id="PTHR43493:SF5">
    <property type="entry name" value="DNA GYRASE SUBUNIT A, CHLOROPLASTIC_MITOCHONDRIAL"/>
    <property type="match status" value="1"/>
</dbReference>
<reference evidence="2" key="1">
    <citation type="journal article" date="2013" name="Environ. Microbiol.">
        <title>Microbiota from the distal guts of lean and obese adolescents exhibit partial functional redundancy besides clear differences in community structure.</title>
        <authorList>
            <person name="Ferrer M."/>
            <person name="Ruiz A."/>
            <person name="Lanza F."/>
            <person name="Haange S.B."/>
            <person name="Oberbach A."/>
            <person name="Till H."/>
            <person name="Bargiela R."/>
            <person name="Campoy C."/>
            <person name="Segura M.T."/>
            <person name="Richter M."/>
            <person name="von Bergen M."/>
            <person name="Seifert J."/>
            <person name="Suarez A."/>
        </authorList>
    </citation>
    <scope>NUCLEOTIDE SEQUENCE</scope>
</reference>
<dbReference type="EC" id="5.99.1.-" evidence="2"/>
<protein>
    <submittedName>
        <fullName evidence="2">Protein containing DNA topoisomerase, type IIA, subunit A or</fullName>
        <ecNumber evidence="2">5.99.1.-</ecNumber>
    </submittedName>
</protein>
<organism evidence="2">
    <name type="scientific">human gut metagenome</name>
    <dbReference type="NCBI Taxonomy" id="408170"/>
    <lineage>
        <taxon>unclassified sequences</taxon>
        <taxon>metagenomes</taxon>
        <taxon>organismal metagenomes</taxon>
    </lineage>
</organism>
<feature type="domain" description="Topo IIA-type catalytic" evidence="1">
    <location>
        <begin position="1"/>
        <end position="89"/>
    </location>
</feature>
<dbReference type="SUPFAM" id="SSF56719">
    <property type="entry name" value="Type II DNA topoisomerase"/>
    <property type="match status" value="1"/>
</dbReference>
<dbReference type="GO" id="GO:0009330">
    <property type="term" value="C:DNA topoisomerase type II (double strand cut, ATP-hydrolyzing) complex"/>
    <property type="evidence" value="ECO:0007669"/>
    <property type="project" value="TreeGrafter"/>
</dbReference>
<accession>K1T4A9</accession>
<dbReference type="Gene3D" id="1.10.268.10">
    <property type="entry name" value="Topoisomerase, domain 3"/>
    <property type="match status" value="1"/>
</dbReference>
<dbReference type="InterPro" id="IPR002205">
    <property type="entry name" value="Topo_IIA_dom_A"/>
</dbReference>
<dbReference type="InterPro" id="IPR050220">
    <property type="entry name" value="Type_II_DNA_Topoisomerases"/>
</dbReference>
<dbReference type="InterPro" id="IPR013760">
    <property type="entry name" value="Topo_IIA-like_dom_sf"/>
</dbReference>
<dbReference type="GO" id="GO:0003918">
    <property type="term" value="F:DNA topoisomerase type II (double strand cut, ATP-hydrolyzing) activity"/>
    <property type="evidence" value="ECO:0007669"/>
    <property type="project" value="InterPro"/>
</dbReference>
<dbReference type="InterPro" id="IPR013757">
    <property type="entry name" value="Topo_IIA_A_a_sf"/>
</dbReference>
<proteinExistence type="predicted"/>
<feature type="non-terminal residue" evidence="2">
    <location>
        <position position="98"/>
    </location>
</feature>
<dbReference type="PROSITE" id="PS52040">
    <property type="entry name" value="TOPO_IIA"/>
    <property type="match status" value="1"/>
</dbReference>
<dbReference type="GO" id="GO:0003677">
    <property type="term" value="F:DNA binding"/>
    <property type="evidence" value="ECO:0007669"/>
    <property type="project" value="InterPro"/>
</dbReference>
<evidence type="ECO:0000259" key="1">
    <source>
        <dbReference type="PROSITE" id="PS52040"/>
    </source>
</evidence>
<dbReference type="PANTHER" id="PTHR43493">
    <property type="entry name" value="DNA GYRASE/TOPOISOMERASE SUBUNIT A"/>
    <property type="match status" value="1"/>
</dbReference>
<comment type="caution">
    <text evidence="2">The sequence shown here is derived from an EMBL/GenBank/DDBJ whole genome shotgun (WGS) entry which is preliminary data.</text>
</comment>
<dbReference type="AlphaFoldDB" id="K1T4A9"/>
<dbReference type="GO" id="GO:0005524">
    <property type="term" value="F:ATP binding"/>
    <property type="evidence" value="ECO:0007669"/>
    <property type="project" value="InterPro"/>
</dbReference>
<dbReference type="GO" id="GO:0006265">
    <property type="term" value="P:DNA topological change"/>
    <property type="evidence" value="ECO:0007669"/>
    <property type="project" value="InterPro"/>
</dbReference>
<dbReference type="EMBL" id="AJWZ01005987">
    <property type="protein sequence ID" value="EKC61050.1"/>
    <property type="molecule type" value="Genomic_DNA"/>
</dbReference>
<evidence type="ECO:0000313" key="2">
    <source>
        <dbReference type="EMBL" id="EKC61050.1"/>
    </source>
</evidence>
<dbReference type="GO" id="GO:0005737">
    <property type="term" value="C:cytoplasm"/>
    <property type="evidence" value="ECO:0007669"/>
    <property type="project" value="TreeGrafter"/>
</dbReference>